<dbReference type="PROSITE" id="PS00912">
    <property type="entry name" value="DHODEHASE_2"/>
    <property type="match status" value="1"/>
</dbReference>
<comment type="similarity">
    <text evidence="3 11">Belongs to the dihydroorotate dehydrogenase family. Type 2 subfamily.</text>
</comment>
<evidence type="ECO:0000259" key="12">
    <source>
        <dbReference type="Pfam" id="PF01180"/>
    </source>
</evidence>
<sequence length="465" mass="50472">MFQKPQVFPNSLMQISRIRQTFDGLVQPGHPECCTCLGVFLGKDACGCRAGKQILIIFYMSRLREGGVLVGIGVGMFFAHALYSGNERFYRERVMPVLHTLVPDGERAHTLALGAIRHGIWPVRKLKPSPELERTVFGLKFAHPVGLAAGFDKNGEAVVNLLKSGFSHVEVGTVTPQPQPGNPRPRIFRWGEQKAIINRCGFNSEGQDVVYERLKTRPWEGKGIVGINLGCNKGSLNPVADYVSGVEKFGEIADYLVINVSSPNTPGLRSLQRKTNLRELLTQVLKARDGLRKKTPVLLKISPDESDQDLEDIVKIAVNPKTRIDGLIVSNTTLASYDEAVACGAAPSGDQIDPSKVQNPHTWGGLSGPPLRKRSTECLFKIAALTKGQLPLIGVGGVSTPEDAAEKLAAGASLVQLYTSLVYQGPPVARRIVEGLQDLKEKTGVQSEVRISAKTRSAISPSENS</sequence>
<comment type="caution">
    <text evidence="13">The sequence shown here is derived from an EMBL/GenBank/DDBJ whole genome shotgun (WGS) entry which is preliminary data.</text>
</comment>
<evidence type="ECO:0000256" key="2">
    <source>
        <dbReference type="ARBA" id="ARBA00005161"/>
    </source>
</evidence>
<dbReference type="EMBL" id="CAXLJL010000412">
    <property type="protein sequence ID" value="CAL5137624.1"/>
    <property type="molecule type" value="Genomic_DNA"/>
</dbReference>
<dbReference type="Proteomes" id="UP001497525">
    <property type="component" value="Unassembled WGS sequence"/>
</dbReference>
<keyword evidence="9 11" id="KW-0472">Membrane</keyword>
<evidence type="ECO:0000256" key="4">
    <source>
        <dbReference type="ARBA" id="ARBA00012791"/>
    </source>
</evidence>
<accession>A0AAV2TN02</accession>
<feature type="transmembrane region" description="Helical" evidence="11">
    <location>
        <begin position="66"/>
        <end position="83"/>
    </location>
</feature>
<dbReference type="InterPro" id="IPR005719">
    <property type="entry name" value="Dihydroorotate_DH_2"/>
</dbReference>
<keyword evidence="8 11" id="KW-0560">Oxidoreductase</keyword>
<evidence type="ECO:0000256" key="5">
    <source>
        <dbReference type="ARBA" id="ARBA00017599"/>
    </source>
</evidence>
<dbReference type="InterPro" id="IPR050074">
    <property type="entry name" value="DHO_dehydrogenase"/>
</dbReference>
<dbReference type="InterPro" id="IPR013785">
    <property type="entry name" value="Aldolase_TIM"/>
</dbReference>
<dbReference type="GO" id="GO:0005743">
    <property type="term" value="C:mitochondrial inner membrane"/>
    <property type="evidence" value="ECO:0007669"/>
    <property type="project" value="UniProtKB-SubCell"/>
</dbReference>
<keyword evidence="11" id="KW-0496">Mitochondrion</keyword>
<dbReference type="NCBIfam" id="TIGR01036">
    <property type="entry name" value="pyrD_sub2"/>
    <property type="match status" value="1"/>
</dbReference>
<evidence type="ECO:0000256" key="6">
    <source>
        <dbReference type="ARBA" id="ARBA00022630"/>
    </source>
</evidence>
<dbReference type="Pfam" id="PF01180">
    <property type="entry name" value="DHO_dh"/>
    <property type="match status" value="1"/>
</dbReference>
<dbReference type="PROSITE" id="PS00911">
    <property type="entry name" value="DHODEHASE_1"/>
    <property type="match status" value="1"/>
</dbReference>
<dbReference type="InterPro" id="IPR005720">
    <property type="entry name" value="Dihydroorotate_DH_cat"/>
</dbReference>
<dbReference type="NCBIfam" id="NF003652">
    <property type="entry name" value="PRK05286.2-5"/>
    <property type="match status" value="1"/>
</dbReference>
<dbReference type="SUPFAM" id="SSF51395">
    <property type="entry name" value="FMN-linked oxidoreductases"/>
    <property type="match status" value="1"/>
</dbReference>
<evidence type="ECO:0000256" key="3">
    <source>
        <dbReference type="ARBA" id="ARBA00005359"/>
    </source>
</evidence>
<dbReference type="EC" id="1.3.5.2" evidence="4 11"/>
<feature type="domain" description="Dihydroorotate dehydrogenase catalytic" evidence="12">
    <location>
        <begin position="132"/>
        <end position="438"/>
    </location>
</feature>
<comment type="pathway">
    <text evidence="2 11">Pyrimidine metabolism; UMP biosynthesis via de novo pathway; orotate from (S)-dihydroorotate (quinone route): step 1/1.</text>
</comment>
<protein>
    <recommendedName>
        <fullName evidence="5 11">Dihydroorotate dehydrogenase (quinone), mitochondrial</fullName>
        <shortName evidence="11">DHOdehase</shortName>
        <ecNumber evidence="4 11">1.3.5.2</ecNumber>
    </recommendedName>
</protein>
<comment type="subcellular location">
    <subcellularLocation>
        <location evidence="1">Membrane</location>
    </subcellularLocation>
    <subcellularLocation>
        <location evidence="11">Mitochondrion inner membrane</location>
        <topology evidence="11">Single-pass membrane protein</topology>
    </subcellularLocation>
</comment>
<dbReference type="PANTHER" id="PTHR48109">
    <property type="entry name" value="DIHYDROOROTATE DEHYDROGENASE (QUINONE), MITOCHONDRIAL-RELATED"/>
    <property type="match status" value="1"/>
</dbReference>
<evidence type="ECO:0000256" key="1">
    <source>
        <dbReference type="ARBA" id="ARBA00004370"/>
    </source>
</evidence>
<evidence type="ECO:0000256" key="8">
    <source>
        <dbReference type="ARBA" id="ARBA00023002"/>
    </source>
</evidence>
<comment type="catalytic activity">
    <reaction evidence="10 11">
        <text>(S)-dihydroorotate + a quinone = orotate + a quinol</text>
        <dbReference type="Rhea" id="RHEA:30187"/>
        <dbReference type="ChEBI" id="CHEBI:24646"/>
        <dbReference type="ChEBI" id="CHEBI:30839"/>
        <dbReference type="ChEBI" id="CHEBI:30864"/>
        <dbReference type="ChEBI" id="CHEBI:132124"/>
        <dbReference type="EC" id="1.3.5.2"/>
    </reaction>
</comment>
<keyword evidence="11" id="KW-1133">Transmembrane helix</keyword>
<evidence type="ECO:0000256" key="7">
    <source>
        <dbReference type="ARBA" id="ARBA00022643"/>
    </source>
</evidence>
<keyword evidence="7 11" id="KW-0288">FMN</keyword>
<dbReference type="AlphaFoldDB" id="A0AAV2TN02"/>
<evidence type="ECO:0000256" key="10">
    <source>
        <dbReference type="ARBA" id="ARBA00048639"/>
    </source>
</evidence>
<dbReference type="GO" id="GO:0009220">
    <property type="term" value="P:pyrimidine ribonucleotide biosynthetic process"/>
    <property type="evidence" value="ECO:0007669"/>
    <property type="project" value="TreeGrafter"/>
</dbReference>
<keyword evidence="11" id="KW-0999">Mitochondrion inner membrane</keyword>
<keyword evidence="11" id="KW-0812">Transmembrane</keyword>
<keyword evidence="6 11" id="KW-0285">Flavoprotein</keyword>
<evidence type="ECO:0000256" key="11">
    <source>
        <dbReference type="RuleBase" id="RU361255"/>
    </source>
</evidence>
<evidence type="ECO:0000313" key="14">
    <source>
        <dbReference type="Proteomes" id="UP001497525"/>
    </source>
</evidence>
<dbReference type="PANTHER" id="PTHR48109:SF4">
    <property type="entry name" value="DIHYDROOROTATE DEHYDROGENASE (QUINONE), MITOCHONDRIAL"/>
    <property type="match status" value="1"/>
</dbReference>
<evidence type="ECO:0000313" key="13">
    <source>
        <dbReference type="EMBL" id="CAL5137624.1"/>
    </source>
</evidence>
<comment type="cofactor">
    <cofactor evidence="11">
        <name>FMN</name>
        <dbReference type="ChEBI" id="CHEBI:58210"/>
    </cofactor>
    <text evidence="11">Binds 1 FMN per subunit.</text>
</comment>
<name>A0AAV2TN02_CALDB</name>
<proteinExistence type="inferred from homology"/>
<dbReference type="NCBIfam" id="NF003645">
    <property type="entry name" value="PRK05286.1-2"/>
    <property type="match status" value="1"/>
</dbReference>
<gene>
    <name evidence="13" type="ORF">CDAUBV1_LOCUS11910</name>
</gene>
<dbReference type="GO" id="GO:0106430">
    <property type="term" value="F:dihydroorotate dehydrogenase (quinone) activity"/>
    <property type="evidence" value="ECO:0007669"/>
    <property type="project" value="UniProtKB-EC"/>
</dbReference>
<dbReference type="CDD" id="cd04738">
    <property type="entry name" value="DHOD_2_like"/>
    <property type="match status" value="1"/>
</dbReference>
<evidence type="ECO:0000256" key="9">
    <source>
        <dbReference type="ARBA" id="ARBA00023136"/>
    </source>
</evidence>
<reference evidence="13" key="1">
    <citation type="submission" date="2024-06" db="EMBL/GenBank/DDBJ databases">
        <authorList>
            <person name="Liu X."/>
            <person name="Lenzi L."/>
            <person name="Haldenby T S."/>
            <person name="Uol C."/>
        </authorList>
    </citation>
    <scope>NUCLEOTIDE SEQUENCE</scope>
</reference>
<dbReference type="InterPro" id="IPR001295">
    <property type="entry name" value="Dihydroorotate_DH_CS"/>
</dbReference>
<dbReference type="GO" id="GO:0006207">
    <property type="term" value="P:'de novo' pyrimidine nucleobase biosynthetic process"/>
    <property type="evidence" value="ECO:0007669"/>
    <property type="project" value="InterPro"/>
</dbReference>
<organism evidence="13 14">
    <name type="scientific">Calicophoron daubneyi</name>
    <name type="common">Rumen fluke</name>
    <name type="synonym">Paramphistomum daubneyi</name>
    <dbReference type="NCBI Taxonomy" id="300641"/>
    <lineage>
        <taxon>Eukaryota</taxon>
        <taxon>Metazoa</taxon>
        <taxon>Spiralia</taxon>
        <taxon>Lophotrochozoa</taxon>
        <taxon>Platyhelminthes</taxon>
        <taxon>Trematoda</taxon>
        <taxon>Digenea</taxon>
        <taxon>Plagiorchiida</taxon>
        <taxon>Pronocephalata</taxon>
        <taxon>Paramphistomoidea</taxon>
        <taxon>Paramphistomidae</taxon>
        <taxon>Calicophoron</taxon>
    </lineage>
</organism>
<dbReference type="Gene3D" id="3.20.20.70">
    <property type="entry name" value="Aldolase class I"/>
    <property type="match status" value="1"/>
</dbReference>